<keyword evidence="1" id="KW-0175">Coiled coil</keyword>
<name>A0A4D4MJB3_STRAX</name>
<gene>
    <name evidence="3" type="ORF">SAV31267_016680</name>
</gene>
<protein>
    <submittedName>
        <fullName evidence="3">Uncharacterized protein</fullName>
    </submittedName>
</protein>
<evidence type="ECO:0000313" key="3">
    <source>
        <dbReference type="EMBL" id="GDY72183.1"/>
    </source>
</evidence>
<dbReference type="AlphaFoldDB" id="A0A4D4MJB3"/>
<reference evidence="3 4" key="1">
    <citation type="submission" date="2019-04" db="EMBL/GenBank/DDBJ databases">
        <title>Draft genome sequences of Streptomyces avermitilis ATCC 31267.</title>
        <authorList>
            <person name="Komaki H."/>
            <person name="Tamura T."/>
            <person name="Hosoyama A."/>
        </authorList>
    </citation>
    <scope>NUCLEOTIDE SEQUENCE [LARGE SCALE GENOMIC DNA]</scope>
    <source>
        <strain evidence="3 4">ATCC 31267</strain>
    </source>
</reference>
<sequence>MLAVDIETCATALYAWDARLDAAQPVIRNRSRFVTELRALMGRSDEAQREAQAADAARERLEEQADHARSGAEQRRQETVHEGEAYAAAARAWTEQLRSLTGVPVDTAVSALAGHDPADGPLSAHAPDEVADAARSAVDPWLAELGEERDTLTLAARELQTERDRLRHRREEWERRTDPEPPPRPTARLLAHPARERPCTGWWISPMTWSRTRGQGWKRHWRRAACSTPGCAPTARSWTRPRGTPSWSRQHPCRGRRSPGSCGRSTRRTAE</sequence>
<comment type="caution">
    <text evidence="3">The sequence shown here is derived from an EMBL/GenBank/DDBJ whole genome shotgun (WGS) entry which is preliminary data.</text>
</comment>
<evidence type="ECO:0000256" key="1">
    <source>
        <dbReference type="SAM" id="Coils"/>
    </source>
</evidence>
<feature type="region of interest" description="Disordered" evidence="2">
    <location>
        <begin position="230"/>
        <end position="271"/>
    </location>
</feature>
<evidence type="ECO:0000313" key="4">
    <source>
        <dbReference type="Proteomes" id="UP000299211"/>
    </source>
</evidence>
<feature type="coiled-coil region" evidence="1">
    <location>
        <begin position="142"/>
        <end position="176"/>
    </location>
</feature>
<dbReference type="Proteomes" id="UP000299211">
    <property type="component" value="Unassembled WGS sequence"/>
</dbReference>
<organism evidence="3 4">
    <name type="scientific">Streptomyces avermitilis</name>
    <dbReference type="NCBI Taxonomy" id="33903"/>
    <lineage>
        <taxon>Bacteria</taxon>
        <taxon>Bacillati</taxon>
        <taxon>Actinomycetota</taxon>
        <taxon>Actinomycetes</taxon>
        <taxon>Kitasatosporales</taxon>
        <taxon>Streptomycetaceae</taxon>
        <taxon>Streptomyces</taxon>
    </lineage>
</organism>
<proteinExistence type="predicted"/>
<evidence type="ECO:0000256" key="2">
    <source>
        <dbReference type="SAM" id="MobiDB-lite"/>
    </source>
</evidence>
<feature type="region of interest" description="Disordered" evidence="2">
    <location>
        <begin position="44"/>
        <end position="83"/>
    </location>
</feature>
<feature type="compositionally biased region" description="Basic and acidic residues" evidence="2">
    <location>
        <begin position="56"/>
        <end position="83"/>
    </location>
</feature>
<accession>A0A4D4MJB3</accession>
<dbReference type="EMBL" id="BJHY01000001">
    <property type="protein sequence ID" value="GDY72183.1"/>
    <property type="molecule type" value="Genomic_DNA"/>
</dbReference>